<reference evidence="2" key="1">
    <citation type="submission" date="2013-05" db="EMBL/GenBank/DDBJ databases">
        <authorList>
            <person name="Yim A.K.Y."/>
            <person name="Chan T.F."/>
            <person name="Ji K.M."/>
            <person name="Liu X.Y."/>
            <person name="Zhou J.W."/>
            <person name="Li R.Q."/>
            <person name="Yang K.Y."/>
            <person name="Li J."/>
            <person name="Li M."/>
            <person name="Law P.T.W."/>
            <person name="Wu Y.L."/>
            <person name="Cai Z.L."/>
            <person name="Qin H."/>
            <person name="Bao Y."/>
            <person name="Leung R.K.K."/>
            <person name="Ng P.K.S."/>
            <person name="Zou J."/>
            <person name="Zhong X.J."/>
            <person name="Ran P.X."/>
            <person name="Zhong N.S."/>
            <person name="Liu Z.G."/>
            <person name="Tsui S.K.W."/>
        </authorList>
    </citation>
    <scope>NUCLEOTIDE SEQUENCE</scope>
    <source>
        <strain evidence="2">Derf</strain>
        <tissue evidence="2">Whole organism</tissue>
    </source>
</reference>
<evidence type="ECO:0000313" key="3">
    <source>
        <dbReference type="Proteomes" id="UP000790347"/>
    </source>
</evidence>
<dbReference type="Proteomes" id="UP000790347">
    <property type="component" value="Unassembled WGS sequence"/>
</dbReference>
<dbReference type="AlphaFoldDB" id="A0A922L8P1"/>
<name>A0A922L8P1_DERFA</name>
<organism evidence="2 3">
    <name type="scientific">Dermatophagoides farinae</name>
    <name type="common">American house dust mite</name>
    <dbReference type="NCBI Taxonomy" id="6954"/>
    <lineage>
        <taxon>Eukaryota</taxon>
        <taxon>Metazoa</taxon>
        <taxon>Ecdysozoa</taxon>
        <taxon>Arthropoda</taxon>
        <taxon>Chelicerata</taxon>
        <taxon>Arachnida</taxon>
        <taxon>Acari</taxon>
        <taxon>Acariformes</taxon>
        <taxon>Sarcoptiformes</taxon>
        <taxon>Astigmata</taxon>
        <taxon>Psoroptidia</taxon>
        <taxon>Analgoidea</taxon>
        <taxon>Pyroglyphidae</taxon>
        <taxon>Dermatophagoidinae</taxon>
        <taxon>Dermatophagoides</taxon>
    </lineage>
</organism>
<feature type="region of interest" description="Disordered" evidence="1">
    <location>
        <begin position="16"/>
        <end position="36"/>
    </location>
</feature>
<proteinExistence type="predicted"/>
<dbReference type="EMBL" id="ASGP02000001">
    <property type="protein sequence ID" value="KAH9527441.1"/>
    <property type="molecule type" value="Genomic_DNA"/>
</dbReference>
<reference evidence="2" key="2">
    <citation type="journal article" date="2022" name="Res Sq">
        <title>Comparative Genomics Reveals Insights into the Divergent Evolution of Astigmatic Mites and Household Pest Adaptations.</title>
        <authorList>
            <person name="Xiong Q."/>
            <person name="Wan A.T.-Y."/>
            <person name="Liu X.-Y."/>
            <person name="Fung C.S.-H."/>
            <person name="Xiao X."/>
            <person name="Malainual N."/>
            <person name="Hou J."/>
            <person name="Wang L."/>
            <person name="Wang M."/>
            <person name="Yang K."/>
            <person name="Cui Y."/>
            <person name="Leung E."/>
            <person name="Nong W."/>
            <person name="Shin S.-K."/>
            <person name="Au S."/>
            <person name="Jeong K.Y."/>
            <person name="Chew F.T."/>
            <person name="Hui J."/>
            <person name="Leung T.F."/>
            <person name="Tungtrongchitr A."/>
            <person name="Zhong N."/>
            <person name="Liu Z."/>
            <person name="Tsui S."/>
        </authorList>
    </citation>
    <scope>NUCLEOTIDE SEQUENCE</scope>
    <source>
        <strain evidence="2">Derf</strain>
        <tissue evidence="2">Whole organism</tissue>
    </source>
</reference>
<comment type="caution">
    <text evidence="2">The sequence shown here is derived from an EMBL/GenBank/DDBJ whole genome shotgun (WGS) entry which is preliminary data.</text>
</comment>
<evidence type="ECO:0000313" key="2">
    <source>
        <dbReference type="EMBL" id="KAH9527441.1"/>
    </source>
</evidence>
<accession>A0A922L8P1</accession>
<sequence>MTIAILVIDTNDNNKTAYNQGPLTAATNHRNSEDAC</sequence>
<keyword evidence="3" id="KW-1185">Reference proteome</keyword>
<evidence type="ECO:0000256" key="1">
    <source>
        <dbReference type="SAM" id="MobiDB-lite"/>
    </source>
</evidence>
<feature type="compositionally biased region" description="Polar residues" evidence="1">
    <location>
        <begin position="16"/>
        <end position="29"/>
    </location>
</feature>
<gene>
    <name evidence="2" type="ORF">DERF_001452</name>
</gene>
<protein>
    <submittedName>
        <fullName evidence="2">Uncharacterized protein</fullName>
    </submittedName>
</protein>